<dbReference type="Gene3D" id="2.120.10.80">
    <property type="entry name" value="Kelch-type beta propeller"/>
    <property type="match status" value="2"/>
</dbReference>
<reference evidence="5" key="1">
    <citation type="submission" date="2021-09" db="EMBL/GenBank/DDBJ databases">
        <authorList>
            <consortium name="AG Swart"/>
            <person name="Singh M."/>
            <person name="Singh A."/>
            <person name="Seah K."/>
            <person name="Emmerich C."/>
        </authorList>
    </citation>
    <scope>NUCLEOTIDE SEQUENCE</scope>
    <source>
        <strain evidence="5">ATCC30299</strain>
    </source>
</reference>
<dbReference type="SUPFAM" id="SSF50965">
    <property type="entry name" value="Galactose oxidase, central domain"/>
    <property type="match status" value="1"/>
</dbReference>
<evidence type="ECO:0000313" key="6">
    <source>
        <dbReference type="Proteomes" id="UP001162131"/>
    </source>
</evidence>
<protein>
    <recommendedName>
        <fullName evidence="4">Tyrosine-protein kinase ephrin type A/B receptor-like domain-containing protein</fullName>
    </recommendedName>
</protein>
<keyword evidence="1" id="KW-0880">Kelch repeat</keyword>
<dbReference type="SUPFAM" id="SSF57184">
    <property type="entry name" value="Growth factor receptor domain"/>
    <property type="match status" value="1"/>
</dbReference>
<organism evidence="5 6">
    <name type="scientific">Blepharisma stoltei</name>
    <dbReference type="NCBI Taxonomy" id="1481888"/>
    <lineage>
        <taxon>Eukaryota</taxon>
        <taxon>Sar</taxon>
        <taxon>Alveolata</taxon>
        <taxon>Ciliophora</taxon>
        <taxon>Postciliodesmatophora</taxon>
        <taxon>Heterotrichea</taxon>
        <taxon>Heterotrichida</taxon>
        <taxon>Blepharismidae</taxon>
        <taxon>Blepharisma</taxon>
    </lineage>
</organism>
<dbReference type="Pfam" id="PF24681">
    <property type="entry name" value="Kelch_KLHDC2_KLHL20_DRC7"/>
    <property type="match status" value="1"/>
</dbReference>
<comment type="caution">
    <text evidence="5">The sequence shown here is derived from an EMBL/GenBank/DDBJ whole genome shotgun (WGS) entry which is preliminary data.</text>
</comment>
<dbReference type="InterPro" id="IPR011641">
    <property type="entry name" value="Tyr-kin_ephrin_A/B_rcpt-like"/>
</dbReference>
<feature type="transmembrane region" description="Helical" evidence="3">
    <location>
        <begin position="441"/>
        <end position="461"/>
    </location>
</feature>
<evidence type="ECO:0000259" key="4">
    <source>
        <dbReference type="Pfam" id="PF07699"/>
    </source>
</evidence>
<dbReference type="InterPro" id="IPR009030">
    <property type="entry name" value="Growth_fac_rcpt_cys_sf"/>
</dbReference>
<dbReference type="CDD" id="cd00185">
    <property type="entry name" value="TNFRSF"/>
    <property type="match status" value="1"/>
</dbReference>
<feature type="transmembrane region" description="Helical" evidence="3">
    <location>
        <begin position="492"/>
        <end position="518"/>
    </location>
</feature>
<dbReference type="EMBL" id="CAJZBQ010000024">
    <property type="protein sequence ID" value="CAG9320213.1"/>
    <property type="molecule type" value="Genomic_DNA"/>
</dbReference>
<evidence type="ECO:0000313" key="5">
    <source>
        <dbReference type="EMBL" id="CAG9320213.1"/>
    </source>
</evidence>
<name>A0AAU9IZA7_9CILI</name>
<feature type="domain" description="Tyrosine-protein kinase ephrin type A/B receptor-like" evidence="4">
    <location>
        <begin position="336"/>
        <end position="379"/>
    </location>
</feature>
<keyword evidence="3" id="KW-0812">Transmembrane</keyword>
<dbReference type="SMART" id="SM01411">
    <property type="entry name" value="Ephrin_rec_like"/>
    <property type="match status" value="2"/>
</dbReference>
<dbReference type="SUPFAM" id="SSF117281">
    <property type="entry name" value="Kelch motif"/>
    <property type="match status" value="1"/>
</dbReference>
<dbReference type="PANTHER" id="PTHR46093">
    <property type="entry name" value="ACYL-COA-BINDING DOMAIN-CONTAINING PROTEIN 5"/>
    <property type="match status" value="1"/>
</dbReference>
<gene>
    <name evidence="5" type="ORF">BSTOLATCC_MIC25445</name>
</gene>
<keyword evidence="6" id="KW-1185">Reference proteome</keyword>
<evidence type="ECO:0000256" key="1">
    <source>
        <dbReference type="ARBA" id="ARBA00022441"/>
    </source>
</evidence>
<proteinExistence type="predicted"/>
<sequence>MIFDLGTSPIKSDAYDSYNSPSPRMYHSMQAMNNNLYLFGGLGSNQELYNDLWTFDCVDETWKTIDAIGNIPPKRYGYASAASADLMLVWGGYGVNGYLNDGYLLDITSNAWHTMTYSGDVPSPRVGACGAQMGSKIVIYGGLTESGLSDELWVYDLTTYQYTLLDYNNTKGPGKLYYATCRMSTSTPNFVYVLYGETEDEKPLNGVFTFNMSSKAWIANYTDTVDLTWARAKSSVYKLKTRILVIGGESFGNEPKNEIFYLDTNNNEHSQIGKLESSIYAAAFAYFQNYVYIHGGGTAVGSILRFNVPSNKFIRIHLWSDCTDNTTCFWACSPGTYRSDNCIICPPGTYSDGFNHTFCDKCPQGKYNGHYGGTSKDLCYPCQEGTYSSQKGAAACLDCPYGSICDVGSVNYTYQLKTYDDKSIQPALYSPNTDQIHNDTLIIQSTVGFSGLIVILVLIFVKKGQSLLESIDLYTTNHNHLVGQVMYLKQTWLGGAFSIIFIFLAIIAVGTALVNYSLNNVYESKSLVPLVVLEQDVSNFIGDFTIAVTLIHYGGTCVSANACSSELSQTITGINGIFSKSVCKAYDNGDCDISFRCKNCEVLSYAQISYAMNNQNGYVSGFSVNVTASSSIPNEKSSYKTTIEPSKNFVFMGTVPSVVYFYTIPSYYSEPQTDKNQTGYHMSLKQASEKGSEYQAFELGLAFNSYLNIKFDIGTNGLVTTRNVRQTWIILITTLLGSVFGIMGSIGGIMKLAEKRWTEIKNKVNNKAALIKAEENSNAISSSYESPYSFEDISPLPSTPEKSPSMKYLII</sequence>
<keyword evidence="3" id="KW-0472">Membrane</keyword>
<accession>A0AAU9IZA7</accession>
<keyword evidence="2" id="KW-0677">Repeat</keyword>
<dbReference type="PANTHER" id="PTHR46093:SF18">
    <property type="entry name" value="FIBRONECTIN TYPE-III DOMAIN-CONTAINING PROTEIN"/>
    <property type="match status" value="1"/>
</dbReference>
<dbReference type="InterPro" id="IPR015915">
    <property type="entry name" value="Kelch-typ_b-propeller"/>
</dbReference>
<dbReference type="Gene3D" id="2.10.50.10">
    <property type="entry name" value="Tumor Necrosis Factor Receptor, subunit A, domain 2"/>
    <property type="match status" value="1"/>
</dbReference>
<dbReference type="Pfam" id="PF07699">
    <property type="entry name" value="Ephrin_rec_like"/>
    <property type="match status" value="1"/>
</dbReference>
<dbReference type="AlphaFoldDB" id="A0AAU9IZA7"/>
<keyword evidence="3" id="KW-1133">Transmembrane helix</keyword>
<evidence type="ECO:0000256" key="2">
    <source>
        <dbReference type="ARBA" id="ARBA00022737"/>
    </source>
</evidence>
<feature type="transmembrane region" description="Helical" evidence="3">
    <location>
        <begin position="728"/>
        <end position="753"/>
    </location>
</feature>
<dbReference type="InterPro" id="IPR011043">
    <property type="entry name" value="Gal_Oxase/kelch_b-propeller"/>
</dbReference>
<dbReference type="Proteomes" id="UP001162131">
    <property type="component" value="Unassembled WGS sequence"/>
</dbReference>
<evidence type="ECO:0000256" key="3">
    <source>
        <dbReference type="SAM" id="Phobius"/>
    </source>
</evidence>